<comment type="subcellular location">
    <subcellularLocation>
        <location evidence="1 3">Nucleus</location>
    </subcellularLocation>
</comment>
<keyword evidence="2 3" id="KW-0539">Nucleus</keyword>
<protein>
    <recommendedName>
        <fullName evidence="5">CCT domain-containing protein</fullName>
    </recommendedName>
</protein>
<feature type="compositionally biased region" description="Basic and acidic residues" evidence="4">
    <location>
        <begin position="214"/>
        <end position="233"/>
    </location>
</feature>
<dbReference type="PANTHER" id="PTHR31319">
    <property type="entry name" value="ZINC FINGER PROTEIN CONSTANS-LIKE 4"/>
    <property type="match status" value="1"/>
</dbReference>
<evidence type="ECO:0000313" key="7">
    <source>
        <dbReference type="Proteomes" id="UP001293254"/>
    </source>
</evidence>
<feature type="region of interest" description="Disordered" evidence="4">
    <location>
        <begin position="142"/>
        <end position="176"/>
    </location>
</feature>
<feature type="compositionally biased region" description="Polar residues" evidence="4">
    <location>
        <begin position="142"/>
        <end position="167"/>
    </location>
</feature>
<feature type="domain" description="CCT" evidence="5">
    <location>
        <begin position="174"/>
        <end position="216"/>
    </location>
</feature>
<dbReference type="PROSITE" id="PS51017">
    <property type="entry name" value="CCT"/>
    <property type="match status" value="1"/>
</dbReference>
<organism evidence="6 7">
    <name type="scientific">Sesamum alatum</name>
    <dbReference type="NCBI Taxonomy" id="300844"/>
    <lineage>
        <taxon>Eukaryota</taxon>
        <taxon>Viridiplantae</taxon>
        <taxon>Streptophyta</taxon>
        <taxon>Embryophyta</taxon>
        <taxon>Tracheophyta</taxon>
        <taxon>Spermatophyta</taxon>
        <taxon>Magnoliopsida</taxon>
        <taxon>eudicotyledons</taxon>
        <taxon>Gunneridae</taxon>
        <taxon>Pentapetalae</taxon>
        <taxon>asterids</taxon>
        <taxon>lamiids</taxon>
        <taxon>Lamiales</taxon>
        <taxon>Pedaliaceae</taxon>
        <taxon>Sesamum</taxon>
    </lineage>
</organism>
<evidence type="ECO:0000313" key="6">
    <source>
        <dbReference type="EMBL" id="KAK4440804.1"/>
    </source>
</evidence>
<reference evidence="6" key="1">
    <citation type="submission" date="2020-06" db="EMBL/GenBank/DDBJ databases">
        <authorList>
            <person name="Li T."/>
            <person name="Hu X."/>
            <person name="Zhang T."/>
            <person name="Song X."/>
            <person name="Zhang H."/>
            <person name="Dai N."/>
            <person name="Sheng W."/>
            <person name="Hou X."/>
            <person name="Wei L."/>
        </authorList>
    </citation>
    <scope>NUCLEOTIDE SEQUENCE</scope>
    <source>
        <strain evidence="6">3651</strain>
        <tissue evidence="6">Leaf</tissue>
    </source>
</reference>
<dbReference type="EMBL" id="JACGWO010000001">
    <property type="protein sequence ID" value="KAK4440804.1"/>
    <property type="molecule type" value="Genomic_DNA"/>
</dbReference>
<proteinExistence type="predicted"/>
<keyword evidence="7" id="KW-1185">Reference proteome</keyword>
<dbReference type="GO" id="GO:0003700">
    <property type="term" value="F:DNA-binding transcription factor activity"/>
    <property type="evidence" value="ECO:0007669"/>
    <property type="project" value="TreeGrafter"/>
</dbReference>
<dbReference type="AlphaFoldDB" id="A0AAE1Z274"/>
<dbReference type="InterPro" id="IPR045281">
    <property type="entry name" value="CONSTANS-like"/>
</dbReference>
<dbReference type="Pfam" id="PF06203">
    <property type="entry name" value="CCT"/>
    <property type="match status" value="1"/>
</dbReference>
<evidence type="ECO:0000256" key="3">
    <source>
        <dbReference type="PROSITE-ProRule" id="PRU00357"/>
    </source>
</evidence>
<dbReference type="GO" id="GO:0009909">
    <property type="term" value="P:regulation of flower development"/>
    <property type="evidence" value="ECO:0007669"/>
    <property type="project" value="InterPro"/>
</dbReference>
<dbReference type="Proteomes" id="UP001293254">
    <property type="component" value="Unassembled WGS sequence"/>
</dbReference>
<dbReference type="InterPro" id="IPR010402">
    <property type="entry name" value="CCT_domain"/>
</dbReference>
<gene>
    <name evidence="6" type="ORF">Salat_0415300</name>
</gene>
<accession>A0AAE1Z274</accession>
<evidence type="ECO:0000259" key="5">
    <source>
        <dbReference type="PROSITE" id="PS51017"/>
    </source>
</evidence>
<evidence type="ECO:0000256" key="4">
    <source>
        <dbReference type="SAM" id="MobiDB-lite"/>
    </source>
</evidence>
<dbReference type="GO" id="GO:0005634">
    <property type="term" value="C:nucleus"/>
    <property type="evidence" value="ECO:0007669"/>
    <property type="project" value="UniProtKB-SubCell"/>
</dbReference>
<sequence length="256" mass="28890">MFGHNNNGLPYPYDHYSSEFQPQFPFPETTATITTHPTFPSPPLYLPPLAIPAELDSLSALRSELGHTSSGCSSYGGSPTSITSYGTCSPTFIQRSVSSHSLQKNSEVYSPMNSSPPGYFEPETSSVRKAMSTGDLQGVNLGQHSQQRANSPLANESSIIESMNRASPYSPEEKKERIERYRSKRNLRNFNKKIKYECRKTLADSRPRIRGRFARNDEIEKMPQSQWDHHTGVEEDEEEDENWINFLDAFSANLMP</sequence>
<reference evidence="6" key="2">
    <citation type="journal article" date="2024" name="Plant">
        <title>Genomic evolution and insights into agronomic trait innovations of Sesamum species.</title>
        <authorList>
            <person name="Miao H."/>
            <person name="Wang L."/>
            <person name="Qu L."/>
            <person name="Liu H."/>
            <person name="Sun Y."/>
            <person name="Le M."/>
            <person name="Wang Q."/>
            <person name="Wei S."/>
            <person name="Zheng Y."/>
            <person name="Lin W."/>
            <person name="Duan Y."/>
            <person name="Cao H."/>
            <person name="Xiong S."/>
            <person name="Wang X."/>
            <person name="Wei L."/>
            <person name="Li C."/>
            <person name="Ma Q."/>
            <person name="Ju M."/>
            <person name="Zhao R."/>
            <person name="Li G."/>
            <person name="Mu C."/>
            <person name="Tian Q."/>
            <person name="Mei H."/>
            <person name="Zhang T."/>
            <person name="Gao T."/>
            <person name="Zhang H."/>
        </authorList>
    </citation>
    <scope>NUCLEOTIDE SEQUENCE</scope>
    <source>
        <strain evidence="6">3651</strain>
    </source>
</reference>
<evidence type="ECO:0000256" key="2">
    <source>
        <dbReference type="ARBA" id="ARBA00023242"/>
    </source>
</evidence>
<dbReference type="PANTHER" id="PTHR31319:SF101">
    <property type="entry name" value="TWO-COMPONENT RESPONSE REGULATOR-LIKE APRR5"/>
    <property type="match status" value="1"/>
</dbReference>
<feature type="region of interest" description="Disordered" evidence="4">
    <location>
        <begin position="213"/>
        <end position="239"/>
    </location>
</feature>
<name>A0AAE1Z274_9LAMI</name>
<evidence type="ECO:0000256" key="1">
    <source>
        <dbReference type="ARBA" id="ARBA00004123"/>
    </source>
</evidence>
<comment type="caution">
    <text evidence="6">The sequence shown here is derived from an EMBL/GenBank/DDBJ whole genome shotgun (WGS) entry which is preliminary data.</text>
</comment>